<dbReference type="SUPFAM" id="SSF55021">
    <property type="entry name" value="ACT-like"/>
    <property type="match status" value="2"/>
</dbReference>
<dbReference type="PANTHER" id="PTHR34875:SF6">
    <property type="entry name" value="UPF0237 PROTEIN MJ1558"/>
    <property type="match status" value="1"/>
</dbReference>
<dbReference type="GO" id="GO:0005737">
    <property type="term" value="C:cytoplasm"/>
    <property type="evidence" value="ECO:0007669"/>
    <property type="project" value="UniProtKB-SubCell"/>
</dbReference>
<dbReference type="InterPro" id="IPR045865">
    <property type="entry name" value="ACT-like_dom_sf"/>
</dbReference>
<dbReference type="InterPro" id="IPR050990">
    <property type="entry name" value="UPF0237/GcvR_regulator"/>
</dbReference>
<evidence type="ECO:0000256" key="1">
    <source>
        <dbReference type="PIRNR" id="PIRNR028103"/>
    </source>
</evidence>
<dbReference type="InterPro" id="IPR016867">
    <property type="entry name" value="GcvR"/>
</dbReference>
<dbReference type="AlphaFoldDB" id="A0A3N2DMI1"/>
<keyword evidence="4" id="KW-1185">Reference proteome</keyword>
<keyword evidence="1" id="KW-0678">Repressor</keyword>
<dbReference type="Gene3D" id="3.30.70.260">
    <property type="match status" value="2"/>
</dbReference>
<feature type="domain" description="ACT" evidence="2">
    <location>
        <begin position="92"/>
        <end position="173"/>
    </location>
</feature>
<keyword evidence="1" id="KW-0963">Cytoplasm</keyword>
<dbReference type="PIRSF" id="PIRSF028103">
    <property type="entry name" value="GcvR"/>
    <property type="match status" value="1"/>
</dbReference>
<comment type="subcellular location">
    <subcellularLocation>
        <location evidence="1">Cytoplasm</location>
    </subcellularLocation>
</comment>
<comment type="caution">
    <text evidence="3">The sequence shown here is derived from an EMBL/GenBank/DDBJ whole genome shotgun (WGS) entry which is preliminary data.</text>
</comment>
<dbReference type="PROSITE" id="PS51671">
    <property type="entry name" value="ACT"/>
    <property type="match status" value="1"/>
</dbReference>
<dbReference type="Pfam" id="PF13740">
    <property type="entry name" value="ACT_6"/>
    <property type="match status" value="1"/>
</dbReference>
<dbReference type="PANTHER" id="PTHR34875">
    <property type="entry name" value="UPF0237 PROTEIN MJ1558"/>
    <property type="match status" value="1"/>
</dbReference>
<name>A0A3N2DMI1_9GAMM</name>
<dbReference type="RefSeq" id="WP_123711839.1">
    <property type="nucleotide sequence ID" value="NZ_RKHR01000004.1"/>
</dbReference>
<proteinExistence type="predicted"/>
<dbReference type="GO" id="GO:0006355">
    <property type="term" value="P:regulation of DNA-templated transcription"/>
    <property type="evidence" value="ECO:0007669"/>
    <property type="project" value="UniProtKB-UniRule"/>
</dbReference>
<evidence type="ECO:0000313" key="3">
    <source>
        <dbReference type="EMBL" id="ROS00990.1"/>
    </source>
</evidence>
<gene>
    <name evidence="3" type="ORF">EDC56_1413</name>
</gene>
<organism evidence="3 4">
    <name type="scientific">Sinobacterium caligoides</name>
    <dbReference type="NCBI Taxonomy" id="933926"/>
    <lineage>
        <taxon>Bacteria</taxon>
        <taxon>Pseudomonadati</taxon>
        <taxon>Pseudomonadota</taxon>
        <taxon>Gammaproteobacteria</taxon>
        <taxon>Cellvibrionales</taxon>
        <taxon>Spongiibacteraceae</taxon>
        <taxon>Sinobacterium</taxon>
    </lineage>
</organism>
<keyword evidence="1" id="KW-0804">Transcription</keyword>
<accession>A0A3N2DMI1</accession>
<dbReference type="CDD" id="cd04869">
    <property type="entry name" value="ACT_GcvR_2"/>
    <property type="match status" value="1"/>
</dbReference>
<evidence type="ECO:0000259" key="2">
    <source>
        <dbReference type="PROSITE" id="PS51671"/>
    </source>
</evidence>
<evidence type="ECO:0000313" key="4">
    <source>
        <dbReference type="Proteomes" id="UP000275394"/>
    </source>
</evidence>
<reference evidence="3 4" key="1">
    <citation type="submission" date="2018-11" db="EMBL/GenBank/DDBJ databases">
        <title>Genomic Encyclopedia of Type Strains, Phase IV (KMG-IV): sequencing the most valuable type-strain genomes for metagenomic binning, comparative biology and taxonomic classification.</title>
        <authorList>
            <person name="Goeker M."/>
        </authorList>
    </citation>
    <scope>NUCLEOTIDE SEQUENCE [LARGE SCALE GENOMIC DNA]</scope>
    <source>
        <strain evidence="3 4">DSM 100316</strain>
    </source>
</reference>
<sequence>MREQLVFTFVGNDKPGLVEQLSTTVVDGGGNWEASHLAHMAGKFAGIVKVSADKGAIDALCSELQALEPLGFNITIERTTHVEGSPETYHRDLSILGNDRPGIVLEISKALAARQINIGEFSSHITSAPMAGIPLFEAMLDIAIPSDIALDELNDCLEEIANNLDLEINIENQ</sequence>
<protein>
    <recommendedName>
        <fullName evidence="1">Glycine cleavage system transcriptional repressor</fullName>
    </recommendedName>
</protein>
<dbReference type="Proteomes" id="UP000275394">
    <property type="component" value="Unassembled WGS sequence"/>
</dbReference>
<dbReference type="EMBL" id="RKHR01000004">
    <property type="protein sequence ID" value="ROS00990.1"/>
    <property type="molecule type" value="Genomic_DNA"/>
</dbReference>
<dbReference type="InterPro" id="IPR002912">
    <property type="entry name" value="ACT_dom"/>
</dbReference>
<dbReference type="OrthoDB" id="12860at2"/>